<dbReference type="SMART" id="SM00977">
    <property type="entry name" value="TilS_C"/>
    <property type="match status" value="1"/>
</dbReference>
<dbReference type="InterPro" id="IPR012796">
    <property type="entry name" value="Lysidine-tRNA-synth_C"/>
</dbReference>
<dbReference type="Pfam" id="PF11734">
    <property type="entry name" value="TilS_C"/>
    <property type="match status" value="1"/>
</dbReference>
<name>A0A1M5IFV9_9FLAO</name>
<dbReference type="InterPro" id="IPR014729">
    <property type="entry name" value="Rossmann-like_a/b/a_fold"/>
</dbReference>
<dbReference type="GO" id="GO:0032267">
    <property type="term" value="F:tRNA(Ile)-lysidine synthase activity"/>
    <property type="evidence" value="ECO:0007669"/>
    <property type="project" value="UniProtKB-EC"/>
</dbReference>
<dbReference type="HAMAP" id="MF_01161">
    <property type="entry name" value="tRNA_Ile_lys_synt"/>
    <property type="match status" value="1"/>
</dbReference>
<keyword evidence="2 8" id="KW-0963">Cytoplasm</keyword>
<comment type="catalytic activity">
    <reaction evidence="7 8">
        <text>cytidine(34) in tRNA(Ile2) + L-lysine + ATP = lysidine(34) in tRNA(Ile2) + AMP + diphosphate + H(+)</text>
        <dbReference type="Rhea" id="RHEA:43744"/>
        <dbReference type="Rhea" id="RHEA-COMP:10625"/>
        <dbReference type="Rhea" id="RHEA-COMP:10670"/>
        <dbReference type="ChEBI" id="CHEBI:15378"/>
        <dbReference type="ChEBI" id="CHEBI:30616"/>
        <dbReference type="ChEBI" id="CHEBI:32551"/>
        <dbReference type="ChEBI" id="CHEBI:33019"/>
        <dbReference type="ChEBI" id="CHEBI:82748"/>
        <dbReference type="ChEBI" id="CHEBI:83665"/>
        <dbReference type="ChEBI" id="CHEBI:456215"/>
        <dbReference type="EC" id="6.3.4.19"/>
    </reaction>
</comment>
<dbReference type="NCBIfam" id="TIGR02432">
    <property type="entry name" value="lysidine_TilS_N"/>
    <property type="match status" value="1"/>
</dbReference>
<evidence type="ECO:0000256" key="6">
    <source>
        <dbReference type="ARBA" id="ARBA00022840"/>
    </source>
</evidence>
<evidence type="ECO:0000256" key="5">
    <source>
        <dbReference type="ARBA" id="ARBA00022741"/>
    </source>
</evidence>
<sequence length="435" mass="50223">MLKEFKRHIDQNFPFLRGNSILLACSGGLDSVTLAYLCKQLDFRITLAHCNFNLRGEESNGDEAFVRNLAADLRAGIEVKSFDVTEYIKIHVGSVQMAARELRYKWFNELLESGRFGYLLTAHHADDALETFLINLSRGTGIDGLSGILAQNGKIIRPLLPFSRIHIGSYAQVERLEWREDSSNLETKYLRNKIRHDVVPGMKKMHPAFLDSFIRTQNHLKDSVRLLEGIVTETRKRIFVEQEDRCSIAIAELEKLEPLEGYLYALFNAYGFSEWDDVKGLLSALSGKEVRSRTHRLVKDREHLILTKIKDRGEDKVTLIKDLANLSVPIPLKFETVKTHQKTNANVIFVDKEKLNYPLLLRKWQKGDYFYPFGMRGKKKLSKYFKDEKIDVVSKENQWLLCSGDDIVWVVGRRPDERYRVDDDTQNILKISLLV</sequence>
<proteinExistence type="inferred from homology"/>
<dbReference type="CDD" id="cd01992">
    <property type="entry name" value="TilS_N"/>
    <property type="match status" value="1"/>
</dbReference>
<dbReference type="InterPro" id="IPR012094">
    <property type="entry name" value="tRNA_Ile_lys_synt"/>
</dbReference>
<evidence type="ECO:0000256" key="3">
    <source>
        <dbReference type="ARBA" id="ARBA00022598"/>
    </source>
</evidence>
<dbReference type="EMBL" id="FQWL01000001">
    <property type="protein sequence ID" value="SHG26810.1"/>
    <property type="molecule type" value="Genomic_DNA"/>
</dbReference>
<evidence type="ECO:0000313" key="10">
    <source>
        <dbReference type="EMBL" id="SHG26810.1"/>
    </source>
</evidence>
<accession>A0A1M5IFV9</accession>
<evidence type="ECO:0000256" key="8">
    <source>
        <dbReference type="HAMAP-Rule" id="MF_01161"/>
    </source>
</evidence>
<dbReference type="InterPro" id="IPR011063">
    <property type="entry name" value="TilS/TtcA_N"/>
</dbReference>
<dbReference type="STRING" id="570519.SAMN04488116_0659"/>
<dbReference type="PANTHER" id="PTHR43033:SF1">
    <property type="entry name" value="TRNA(ILE)-LYSIDINE SYNTHASE-RELATED"/>
    <property type="match status" value="1"/>
</dbReference>
<dbReference type="OrthoDB" id="9807403at2"/>
<keyword evidence="6 8" id="KW-0067">ATP-binding</keyword>
<dbReference type="Proteomes" id="UP000184532">
    <property type="component" value="Unassembled WGS sequence"/>
</dbReference>
<dbReference type="PANTHER" id="PTHR43033">
    <property type="entry name" value="TRNA(ILE)-LYSIDINE SYNTHASE-RELATED"/>
    <property type="match status" value="1"/>
</dbReference>
<comment type="function">
    <text evidence="8">Ligates lysine onto the cytidine present at position 34 of the AUA codon-specific tRNA(Ile) that contains the anticodon CAU, in an ATP-dependent manner. Cytidine is converted to lysidine, thus changing the amino acid specificity of the tRNA from methionine to isoleucine.</text>
</comment>
<keyword evidence="3 8" id="KW-0436">Ligase</keyword>
<protein>
    <recommendedName>
        <fullName evidence="8">tRNA(Ile)-lysidine synthase</fullName>
        <ecNumber evidence="8">6.3.4.19</ecNumber>
    </recommendedName>
    <alternativeName>
        <fullName evidence="8">tRNA(Ile)-2-lysyl-cytidine synthase</fullName>
    </alternativeName>
    <alternativeName>
        <fullName evidence="8">tRNA(Ile)-lysidine synthetase</fullName>
    </alternativeName>
</protein>
<dbReference type="Pfam" id="PF01171">
    <property type="entry name" value="ATP_bind_3"/>
    <property type="match status" value="1"/>
</dbReference>
<dbReference type="RefSeq" id="WP_073176451.1">
    <property type="nucleotide sequence ID" value="NZ_FQWL01000001.1"/>
</dbReference>
<dbReference type="Gene3D" id="3.40.50.620">
    <property type="entry name" value="HUPs"/>
    <property type="match status" value="1"/>
</dbReference>
<dbReference type="GO" id="GO:0006400">
    <property type="term" value="P:tRNA modification"/>
    <property type="evidence" value="ECO:0007669"/>
    <property type="project" value="UniProtKB-UniRule"/>
</dbReference>
<keyword evidence="11" id="KW-1185">Reference proteome</keyword>
<evidence type="ECO:0000259" key="9">
    <source>
        <dbReference type="SMART" id="SM00977"/>
    </source>
</evidence>
<gene>
    <name evidence="8" type="primary">tilS</name>
    <name evidence="10" type="ORF">SAMN04488116_0659</name>
</gene>
<evidence type="ECO:0000313" key="11">
    <source>
        <dbReference type="Proteomes" id="UP000184532"/>
    </source>
</evidence>
<dbReference type="SUPFAM" id="SSF52402">
    <property type="entry name" value="Adenine nucleotide alpha hydrolases-like"/>
    <property type="match status" value="1"/>
</dbReference>
<reference evidence="11" key="1">
    <citation type="submission" date="2016-11" db="EMBL/GenBank/DDBJ databases">
        <authorList>
            <person name="Varghese N."/>
            <person name="Submissions S."/>
        </authorList>
    </citation>
    <scope>NUCLEOTIDE SEQUENCE [LARGE SCALE GENOMIC DNA]</scope>
    <source>
        <strain evidence="11">DSM 22638</strain>
    </source>
</reference>
<keyword evidence="4 8" id="KW-0819">tRNA processing</keyword>
<comment type="subcellular location">
    <subcellularLocation>
        <location evidence="1 8">Cytoplasm</location>
    </subcellularLocation>
</comment>
<evidence type="ECO:0000256" key="7">
    <source>
        <dbReference type="ARBA" id="ARBA00048539"/>
    </source>
</evidence>
<evidence type="ECO:0000256" key="4">
    <source>
        <dbReference type="ARBA" id="ARBA00022694"/>
    </source>
</evidence>
<dbReference type="SUPFAM" id="SSF56037">
    <property type="entry name" value="PheT/TilS domain"/>
    <property type="match status" value="1"/>
</dbReference>
<evidence type="ECO:0000256" key="1">
    <source>
        <dbReference type="ARBA" id="ARBA00004496"/>
    </source>
</evidence>
<dbReference type="NCBIfam" id="TIGR02433">
    <property type="entry name" value="lysidine_TilS_C"/>
    <property type="match status" value="1"/>
</dbReference>
<feature type="binding site" evidence="8">
    <location>
        <begin position="26"/>
        <end position="31"/>
    </location>
    <ligand>
        <name>ATP</name>
        <dbReference type="ChEBI" id="CHEBI:30616"/>
    </ligand>
</feature>
<dbReference type="InterPro" id="IPR012795">
    <property type="entry name" value="tRNA_Ile_lys_synt_N"/>
</dbReference>
<feature type="domain" description="Lysidine-tRNA(Ile) synthetase C-terminal" evidence="9">
    <location>
        <begin position="359"/>
        <end position="431"/>
    </location>
</feature>
<comment type="domain">
    <text evidence="8">The N-terminal region contains the highly conserved SGGXDS motif, predicted to be a P-loop motif involved in ATP binding.</text>
</comment>
<dbReference type="GO" id="GO:0005737">
    <property type="term" value="C:cytoplasm"/>
    <property type="evidence" value="ECO:0007669"/>
    <property type="project" value="UniProtKB-SubCell"/>
</dbReference>
<comment type="similarity">
    <text evidence="8">Belongs to the tRNA(Ile)-lysidine synthase family.</text>
</comment>
<dbReference type="EC" id="6.3.4.19" evidence="8"/>
<dbReference type="AlphaFoldDB" id="A0A1M5IFV9"/>
<dbReference type="GO" id="GO:0005524">
    <property type="term" value="F:ATP binding"/>
    <property type="evidence" value="ECO:0007669"/>
    <property type="project" value="UniProtKB-UniRule"/>
</dbReference>
<evidence type="ECO:0000256" key="2">
    <source>
        <dbReference type="ARBA" id="ARBA00022490"/>
    </source>
</evidence>
<keyword evidence="5 8" id="KW-0547">Nucleotide-binding</keyword>
<organism evidence="10 11">
    <name type="scientific">Flagellimonas flava</name>
    <dbReference type="NCBI Taxonomy" id="570519"/>
    <lineage>
        <taxon>Bacteria</taxon>
        <taxon>Pseudomonadati</taxon>
        <taxon>Bacteroidota</taxon>
        <taxon>Flavobacteriia</taxon>
        <taxon>Flavobacteriales</taxon>
        <taxon>Flavobacteriaceae</taxon>
        <taxon>Flagellimonas</taxon>
    </lineage>
</organism>